<dbReference type="SUPFAM" id="SSF90229">
    <property type="entry name" value="CCCH zinc finger"/>
    <property type="match status" value="2"/>
</dbReference>
<keyword evidence="1" id="KW-0540">Nuclease</keyword>
<feature type="zinc finger region" description="C3H1-type" evidence="6">
    <location>
        <begin position="1"/>
        <end position="25"/>
    </location>
</feature>
<feature type="domain" description="C3H1-type" evidence="8">
    <location>
        <begin position="1"/>
        <end position="25"/>
    </location>
</feature>
<feature type="domain" description="C3H1-type" evidence="8">
    <location>
        <begin position="64"/>
        <end position="87"/>
    </location>
</feature>
<evidence type="ECO:0000256" key="1">
    <source>
        <dbReference type="ARBA" id="ARBA00022722"/>
    </source>
</evidence>
<dbReference type="Pfam" id="PF00929">
    <property type="entry name" value="RNase_T"/>
    <property type="match status" value="1"/>
</dbReference>
<comment type="caution">
    <text evidence="9">The sequence shown here is derived from an EMBL/GenBank/DDBJ whole genome shotgun (WGS) entry which is preliminary data.</text>
</comment>
<keyword evidence="4" id="KW-0378">Hydrolase</keyword>
<keyword evidence="5 6" id="KW-0862">Zinc</keyword>
<evidence type="ECO:0000256" key="4">
    <source>
        <dbReference type="ARBA" id="ARBA00022801"/>
    </source>
</evidence>
<proteinExistence type="predicted"/>
<feature type="region of interest" description="Disordered" evidence="7">
    <location>
        <begin position="384"/>
        <end position="412"/>
    </location>
</feature>
<dbReference type="Gene3D" id="4.10.1000.10">
    <property type="entry name" value="Zinc finger, CCCH-type"/>
    <property type="match status" value="1"/>
</dbReference>
<keyword evidence="10" id="KW-1185">Reference proteome</keyword>
<keyword evidence="3 6" id="KW-0863">Zinc-finger</keyword>
<dbReference type="InterPro" id="IPR047021">
    <property type="entry name" value="REXO1/3/4-like"/>
</dbReference>
<evidence type="ECO:0000256" key="5">
    <source>
        <dbReference type="ARBA" id="ARBA00022833"/>
    </source>
</evidence>
<evidence type="ECO:0000313" key="9">
    <source>
        <dbReference type="EMBL" id="DAZ99593.1"/>
    </source>
</evidence>
<evidence type="ECO:0000256" key="7">
    <source>
        <dbReference type="SAM" id="MobiDB-lite"/>
    </source>
</evidence>
<reference evidence="9" key="2">
    <citation type="journal article" date="2023" name="Microbiol Resour">
        <title>Decontamination and Annotation of the Draft Genome Sequence of the Oomycete Lagenidium giganteum ARSEF 373.</title>
        <authorList>
            <person name="Morgan W.R."/>
            <person name="Tartar A."/>
        </authorList>
    </citation>
    <scope>NUCLEOTIDE SEQUENCE</scope>
    <source>
        <strain evidence="9">ARSEF 373</strain>
    </source>
</reference>
<gene>
    <name evidence="9" type="ORF">N0F65_001421</name>
</gene>
<keyword evidence="2 6" id="KW-0479">Metal-binding</keyword>
<dbReference type="FunFam" id="3.30.420.10:FF:000166">
    <property type="entry name" value="Exonuclease family protein"/>
    <property type="match status" value="1"/>
</dbReference>
<dbReference type="SMART" id="SM00356">
    <property type="entry name" value="ZnF_C3H1"/>
    <property type="match status" value="2"/>
</dbReference>
<dbReference type="Gene3D" id="3.30.420.10">
    <property type="entry name" value="Ribonuclease H-like superfamily/Ribonuclease H"/>
    <property type="match status" value="1"/>
</dbReference>
<dbReference type="InterPro" id="IPR012337">
    <property type="entry name" value="RNaseH-like_sf"/>
</dbReference>
<dbReference type="GO" id="GO:0008270">
    <property type="term" value="F:zinc ion binding"/>
    <property type="evidence" value="ECO:0007669"/>
    <property type="project" value="UniProtKB-KW"/>
</dbReference>
<dbReference type="Pfam" id="PF18044">
    <property type="entry name" value="zf-CCCH_4"/>
    <property type="match status" value="1"/>
</dbReference>
<dbReference type="PANTHER" id="PTHR12801">
    <property type="entry name" value="RNA EXONUCLEASE REXO1 / RECO3 FAMILY MEMBER-RELATED"/>
    <property type="match status" value="1"/>
</dbReference>
<dbReference type="PANTHER" id="PTHR12801:SF159">
    <property type="entry name" value="C3H1-TYPE DOMAIN-CONTAINING PROTEIN"/>
    <property type="match status" value="1"/>
</dbReference>
<dbReference type="GO" id="GO:0005634">
    <property type="term" value="C:nucleus"/>
    <property type="evidence" value="ECO:0007669"/>
    <property type="project" value="TreeGrafter"/>
</dbReference>
<evidence type="ECO:0000259" key="8">
    <source>
        <dbReference type="PROSITE" id="PS50103"/>
    </source>
</evidence>
<sequence length="412" mass="45570">MDCRFFQSAKGCFRGDSCTFRHDNNAHAPANGSNGADDRYAPYNAMNRYANGGAMDAPGSLVTPCRFYLTDMGCRNGEACTFAHLDAEPSPLGPSGQLYGGPEDPGMLMMDYSAAEAPYYAVDVDGNPVPAPVIGNGVPPVYAPAPTQAAPAPRRLQIQPNPSKKNFEVISEITPVLTRDIEGPFFAIDVECVATGHGNEDRDVARIAVVDEEEQVIFDQYVKPEKEIVSYLTQLTGITESDLVNAPTLSEALVDLRRLLPSDSVIVGQSIKKDMEWLGFEKGTEFKQMFDVADLFRIPMQMSNGVIRYRFFSLRHVAKYLLGHDIQEADHDPVIDAKYAMKIFKQFRHLHETPGHRDAVYQTLLKTPRTPSFAERYPVIDGVAMRAPRKPNSSPPGRHRGARNKASPPHNR</sequence>
<accession>A0AAV2Z2H1</accession>
<dbReference type="InterPro" id="IPR000571">
    <property type="entry name" value="Znf_CCCH"/>
</dbReference>
<evidence type="ECO:0000256" key="3">
    <source>
        <dbReference type="ARBA" id="ARBA00022771"/>
    </source>
</evidence>
<evidence type="ECO:0000256" key="2">
    <source>
        <dbReference type="ARBA" id="ARBA00022723"/>
    </source>
</evidence>
<dbReference type="InterPro" id="IPR041367">
    <property type="entry name" value="Znf-CCCH_4"/>
</dbReference>
<dbReference type="PROSITE" id="PS50103">
    <property type="entry name" value="ZF_C3H1"/>
    <property type="match status" value="2"/>
</dbReference>
<dbReference type="GO" id="GO:0004527">
    <property type="term" value="F:exonuclease activity"/>
    <property type="evidence" value="ECO:0007669"/>
    <property type="project" value="InterPro"/>
</dbReference>
<dbReference type="SUPFAM" id="SSF53098">
    <property type="entry name" value="Ribonuclease H-like"/>
    <property type="match status" value="1"/>
</dbReference>
<reference evidence="9" key="1">
    <citation type="submission" date="2022-11" db="EMBL/GenBank/DDBJ databases">
        <authorList>
            <person name="Morgan W.R."/>
            <person name="Tartar A."/>
        </authorList>
    </citation>
    <scope>NUCLEOTIDE SEQUENCE</scope>
    <source>
        <strain evidence="9">ARSEF 373</strain>
    </source>
</reference>
<dbReference type="GO" id="GO:0003676">
    <property type="term" value="F:nucleic acid binding"/>
    <property type="evidence" value="ECO:0007669"/>
    <property type="project" value="InterPro"/>
</dbReference>
<dbReference type="Proteomes" id="UP001146120">
    <property type="component" value="Unassembled WGS sequence"/>
</dbReference>
<dbReference type="EMBL" id="DAKRPA010000080">
    <property type="protein sequence ID" value="DAZ99593.1"/>
    <property type="molecule type" value="Genomic_DNA"/>
</dbReference>
<name>A0AAV2Z2H1_9STRA</name>
<dbReference type="InterPro" id="IPR036397">
    <property type="entry name" value="RNaseH_sf"/>
</dbReference>
<protein>
    <recommendedName>
        <fullName evidence="8">C3H1-type domain-containing protein</fullName>
    </recommendedName>
</protein>
<dbReference type="InterPro" id="IPR013520">
    <property type="entry name" value="Ribonucl_H"/>
</dbReference>
<dbReference type="AlphaFoldDB" id="A0AAV2Z2H1"/>
<evidence type="ECO:0000313" key="10">
    <source>
        <dbReference type="Proteomes" id="UP001146120"/>
    </source>
</evidence>
<organism evidence="9 10">
    <name type="scientific">Lagenidium giganteum</name>
    <dbReference type="NCBI Taxonomy" id="4803"/>
    <lineage>
        <taxon>Eukaryota</taxon>
        <taxon>Sar</taxon>
        <taxon>Stramenopiles</taxon>
        <taxon>Oomycota</taxon>
        <taxon>Peronosporomycetes</taxon>
        <taxon>Pythiales</taxon>
        <taxon>Pythiaceae</taxon>
    </lineage>
</organism>
<evidence type="ECO:0000256" key="6">
    <source>
        <dbReference type="PROSITE-ProRule" id="PRU00723"/>
    </source>
</evidence>
<feature type="zinc finger region" description="C3H1-type" evidence="6">
    <location>
        <begin position="64"/>
        <end position="87"/>
    </location>
</feature>
<dbReference type="InterPro" id="IPR036855">
    <property type="entry name" value="Znf_CCCH_sf"/>
</dbReference>
<dbReference type="SMART" id="SM00479">
    <property type="entry name" value="EXOIII"/>
    <property type="match status" value="1"/>
</dbReference>